<dbReference type="InterPro" id="IPR036188">
    <property type="entry name" value="FAD/NAD-bd_sf"/>
</dbReference>
<evidence type="ECO:0000313" key="1">
    <source>
        <dbReference type="EMBL" id="PXY35913.1"/>
    </source>
</evidence>
<comment type="caution">
    <text evidence="1">The sequence shown here is derived from an EMBL/GenBank/DDBJ whole genome shotgun (WGS) entry which is preliminary data.</text>
</comment>
<protein>
    <submittedName>
        <fullName evidence="1">FAD-dependent oxidoreductase</fullName>
    </submittedName>
</protein>
<dbReference type="Gene3D" id="3.50.50.60">
    <property type="entry name" value="FAD/NAD(P)-binding domain"/>
    <property type="match status" value="2"/>
</dbReference>
<dbReference type="AlphaFoldDB" id="A0A318LN60"/>
<dbReference type="PANTHER" id="PTHR10668:SF105">
    <property type="entry name" value="DEHYDROGENASE-RELATED"/>
    <property type="match status" value="1"/>
</dbReference>
<dbReference type="SUPFAM" id="SSF51905">
    <property type="entry name" value="FAD/NAD(P)-binding domain"/>
    <property type="match status" value="1"/>
</dbReference>
<dbReference type="Proteomes" id="UP000247892">
    <property type="component" value="Unassembled WGS sequence"/>
</dbReference>
<dbReference type="EMBL" id="MASU01000005">
    <property type="protein sequence ID" value="PXY35913.1"/>
    <property type="molecule type" value="Genomic_DNA"/>
</dbReference>
<reference evidence="1 2" key="1">
    <citation type="submission" date="2016-07" db="EMBL/GenBank/DDBJ databases">
        <title>Draft genome sequence of Prauserella sp. YIM 121212, isolated from alkaline soil.</title>
        <authorList>
            <person name="Ruckert C."/>
            <person name="Albersmeier A."/>
            <person name="Jiang C.-L."/>
            <person name="Jiang Y."/>
            <person name="Kalinowski J."/>
            <person name="Schneider O."/>
            <person name="Winkler A."/>
            <person name="Zotchev S.B."/>
        </authorList>
    </citation>
    <scope>NUCLEOTIDE SEQUENCE [LARGE SCALE GENOMIC DNA]</scope>
    <source>
        <strain evidence="1 2">YIM 121212</strain>
    </source>
</reference>
<keyword evidence="2" id="KW-1185">Reference proteome</keyword>
<gene>
    <name evidence="1" type="ORF">BA062_10635</name>
</gene>
<dbReference type="RefSeq" id="WP_110335919.1">
    <property type="nucleotide sequence ID" value="NZ_JBHVKT010000016.1"/>
</dbReference>
<dbReference type="OrthoDB" id="833207at2"/>
<organism evidence="1 2">
    <name type="scientific">Prauserella flavalba</name>
    <dbReference type="NCBI Taxonomy" id="1477506"/>
    <lineage>
        <taxon>Bacteria</taxon>
        <taxon>Bacillati</taxon>
        <taxon>Actinomycetota</taxon>
        <taxon>Actinomycetes</taxon>
        <taxon>Pseudonocardiales</taxon>
        <taxon>Pseudonocardiaceae</taxon>
        <taxon>Prauserella</taxon>
    </lineage>
</organism>
<dbReference type="Pfam" id="PF13450">
    <property type="entry name" value="NAD_binding_8"/>
    <property type="match status" value="1"/>
</dbReference>
<name>A0A318LN60_9PSEU</name>
<accession>A0A318LN60</accession>
<evidence type="ECO:0000313" key="2">
    <source>
        <dbReference type="Proteomes" id="UP000247892"/>
    </source>
</evidence>
<sequence length="533" mass="56298">MERVDEAADAVVIGAGPNGLVAANVLADAGWDVLVLEAAESPGGAVRTAELTEPGFQHDVFSAFYPLAAASPVIAGLGLEEHGLRWRHAPSVLAHVLPDDRCAVVSRSLEDTMASLAEFDPRDGRAWAGEFAAWSAIRDRLLDALFTPFPPVRSAARLFRALGVADGLRFARMVTMPARAFGRERFGGDGARLLLAGNALHTDLGPGHAGSALFGWLLCMLGQDVGFPVPEGGAGRLSGALVARLTARGGRVACGREVTGVLTARGRALGVVDASGARVRARRAVLADVPAPTLYLRLVGEESLPSRFVTDLRRFQWDDATVKVDWALSGPIPWSNPQAAAAGTVHLDNDLPGLSRYSAELAAGSVPEEPMLIVGQMTTADPTRSPAGTETAWAYTHVPRGHAWDADRLRRYADRVEEIVERHAPGFRGRVRGRYLQGPRELERANPSLVEGAVNAGSAAMHQQLVFRPVPGLGRADTPIDRLFLAGASAHPGGAVHGGPGANAARAALARAGFAGPLYAELIRRLHGAVYAR</sequence>
<dbReference type="PANTHER" id="PTHR10668">
    <property type="entry name" value="PHYTOENE DEHYDROGENASE"/>
    <property type="match status" value="1"/>
</dbReference>
<proteinExistence type="predicted"/>